<protein>
    <recommendedName>
        <fullName evidence="4">Flp pilus-assembly TadG-like N-terminal domain-containing protein</fullName>
    </recommendedName>
</protein>
<keyword evidence="3" id="KW-1185">Reference proteome</keyword>
<dbReference type="Proteomes" id="UP001156389">
    <property type="component" value="Unassembled WGS sequence"/>
</dbReference>
<feature type="signal peptide" evidence="1">
    <location>
        <begin position="1"/>
        <end position="17"/>
    </location>
</feature>
<name>A0ABT2JVZ2_9ACTN</name>
<accession>A0ABT2JVZ2</accession>
<dbReference type="RefSeq" id="WP_260219323.1">
    <property type="nucleotide sequence ID" value="NZ_JAJAGO010000008.1"/>
</dbReference>
<dbReference type="EMBL" id="JAJAGO010000008">
    <property type="protein sequence ID" value="MCT2592006.1"/>
    <property type="molecule type" value="Genomic_DNA"/>
</dbReference>
<comment type="caution">
    <text evidence="2">The sequence shown here is derived from an EMBL/GenBank/DDBJ whole genome shotgun (WGS) entry which is preliminary data.</text>
</comment>
<feature type="chain" id="PRO_5046388843" description="Flp pilus-assembly TadG-like N-terminal domain-containing protein" evidence="1">
    <location>
        <begin position="18"/>
        <end position="178"/>
    </location>
</feature>
<evidence type="ECO:0000313" key="3">
    <source>
        <dbReference type="Proteomes" id="UP001156389"/>
    </source>
</evidence>
<sequence>MAGLLFLAFAFFAVAQAATVRNGGQSAADAAALAAARDDRDEFFDGLKEALGDEDSWQDWLDLTAPLTGDGCGAASDFAGKNDSDVLECGAVVRESSPGYTVRIETRFDTGRSIIPGAEGRHAQATATAVVEPRCDFDADADAGEIELDCDGDKIEIDPESDEIDLEPADLFSVVLVD</sequence>
<gene>
    <name evidence="2" type="ORF">LHJ74_19220</name>
</gene>
<evidence type="ECO:0000313" key="2">
    <source>
        <dbReference type="EMBL" id="MCT2592006.1"/>
    </source>
</evidence>
<evidence type="ECO:0008006" key="4">
    <source>
        <dbReference type="Google" id="ProtNLM"/>
    </source>
</evidence>
<organism evidence="2 3">
    <name type="scientific">Streptomyces gossypii</name>
    <dbReference type="NCBI Taxonomy" id="2883101"/>
    <lineage>
        <taxon>Bacteria</taxon>
        <taxon>Bacillati</taxon>
        <taxon>Actinomycetota</taxon>
        <taxon>Actinomycetes</taxon>
        <taxon>Kitasatosporales</taxon>
        <taxon>Streptomycetaceae</taxon>
        <taxon>Streptomyces</taxon>
    </lineage>
</organism>
<keyword evidence="1" id="KW-0732">Signal</keyword>
<evidence type="ECO:0000256" key="1">
    <source>
        <dbReference type="SAM" id="SignalP"/>
    </source>
</evidence>
<proteinExistence type="predicted"/>
<reference evidence="2 3" key="1">
    <citation type="submission" date="2021-10" db="EMBL/GenBank/DDBJ databases">
        <title>Streptomyces gossypii sp. nov., isolated from soil collected from cotton field.</title>
        <authorList>
            <person name="Ge X."/>
            <person name="Chen X."/>
            <person name="Liu W."/>
        </authorList>
    </citation>
    <scope>NUCLEOTIDE SEQUENCE [LARGE SCALE GENOMIC DNA]</scope>
    <source>
        <strain evidence="2 3">N2-109</strain>
    </source>
</reference>